<evidence type="ECO:0000313" key="2">
    <source>
        <dbReference type="EMBL" id="OWK38266.1"/>
    </source>
</evidence>
<reference evidence="3" key="1">
    <citation type="submission" date="2017-06" db="EMBL/GenBank/DDBJ databases">
        <title>Genome analysis of Fimbriiglobus ruber SP5, the first member of the order Planctomycetales with confirmed chitinolytic capability.</title>
        <authorList>
            <person name="Ravin N.V."/>
            <person name="Rakitin A.L."/>
            <person name="Ivanova A.A."/>
            <person name="Beletsky A.V."/>
            <person name="Kulichevskaya I.S."/>
            <person name="Mardanov A.V."/>
            <person name="Dedysh S.N."/>
        </authorList>
    </citation>
    <scope>NUCLEOTIDE SEQUENCE [LARGE SCALE GENOMIC DNA]</scope>
    <source>
        <strain evidence="3">SP5</strain>
    </source>
</reference>
<protein>
    <submittedName>
        <fullName evidence="2">Uncharacterized protein</fullName>
    </submittedName>
</protein>
<feature type="region of interest" description="Disordered" evidence="1">
    <location>
        <begin position="1"/>
        <end position="39"/>
    </location>
</feature>
<organism evidence="2 3">
    <name type="scientific">Fimbriiglobus ruber</name>
    <dbReference type="NCBI Taxonomy" id="1908690"/>
    <lineage>
        <taxon>Bacteria</taxon>
        <taxon>Pseudomonadati</taxon>
        <taxon>Planctomycetota</taxon>
        <taxon>Planctomycetia</taxon>
        <taxon>Gemmatales</taxon>
        <taxon>Gemmataceae</taxon>
        <taxon>Fimbriiglobus</taxon>
    </lineage>
</organism>
<feature type="compositionally biased region" description="Basic residues" evidence="1">
    <location>
        <begin position="1"/>
        <end position="10"/>
    </location>
</feature>
<keyword evidence="3" id="KW-1185">Reference proteome</keyword>
<dbReference type="Proteomes" id="UP000214646">
    <property type="component" value="Unassembled WGS sequence"/>
</dbReference>
<evidence type="ECO:0000313" key="3">
    <source>
        <dbReference type="Proteomes" id="UP000214646"/>
    </source>
</evidence>
<proteinExistence type="predicted"/>
<name>A0A225DLB2_9BACT</name>
<comment type="caution">
    <text evidence="2">The sequence shown here is derived from an EMBL/GenBank/DDBJ whole genome shotgun (WGS) entry which is preliminary data.</text>
</comment>
<dbReference type="EMBL" id="NIDE01000014">
    <property type="protein sequence ID" value="OWK38266.1"/>
    <property type="molecule type" value="Genomic_DNA"/>
</dbReference>
<evidence type="ECO:0000256" key="1">
    <source>
        <dbReference type="SAM" id="MobiDB-lite"/>
    </source>
</evidence>
<accession>A0A225DLB2</accession>
<gene>
    <name evidence="2" type="ORF">FRUB_07386</name>
</gene>
<sequence>MTANRSRHSRSTVASVLPPSRRTQAIPELSSLDRLNLKG</sequence>
<dbReference type="AlphaFoldDB" id="A0A225DLB2"/>